<feature type="compositionally biased region" description="Polar residues" evidence="5">
    <location>
        <begin position="69"/>
        <end position="84"/>
    </location>
</feature>
<sequence length="84" mass="9401">MEGEFYHKSCFRCAHGGCFLTTSSYAALDGILHCKPHFAQLFKEKGSYSHLTKTTSLKKNADQVLGWDPTSTDSNQPEEITQET</sequence>
<comment type="caution">
    <text evidence="7">The sequence shown here is derived from an EMBL/GenBank/DDBJ whole genome shotgun (WGS) entry which is preliminary data.</text>
</comment>
<dbReference type="PANTHER" id="PTHR24206">
    <property type="entry name" value="OS06G0237300 PROTEIN"/>
    <property type="match status" value="1"/>
</dbReference>
<dbReference type="Pfam" id="PF00412">
    <property type="entry name" value="LIM"/>
    <property type="match status" value="1"/>
</dbReference>
<dbReference type="InterPro" id="IPR001781">
    <property type="entry name" value="Znf_LIM"/>
</dbReference>
<evidence type="ECO:0000256" key="5">
    <source>
        <dbReference type="SAM" id="MobiDB-lite"/>
    </source>
</evidence>
<evidence type="ECO:0000259" key="6">
    <source>
        <dbReference type="PROSITE" id="PS50023"/>
    </source>
</evidence>
<keyword evidence="8" id="KW-1185">Reference proteome</keyword>
<keyword evidence="1 4" id="KW-0479">Metal-binding</keyword>
<keyword evidence="2 4" id="KW-0862">Zinc</keyword>
<dbReference type="GO" id="GO:0046872">
    <property type="term" value="F:metal ion binding"/>
    <property type="evidence" value="ECO:0007669"/>
    <property type="project" value="UniProtKB-KW"/>
</dbReference>
<accession>A0A2G9H919</accession>
<evidence type="ECO:0000256" key="2">
    <source>
        <dbReference type="ARBA" id="ARBA00022833"/>
    </source>
</evidence>
<evidence type="ECO:0000313" key="7">
    <source>
        <dbReference type="EMBL" id="PIN13973.1"/>
    </source>
</evidence>
<dbReference type="GO" id="GO:0051015">
    <property type="term" value="F:actin filament binding"/>
    <property type="evidence" value="ECO:0007669"/>
    <property type="project" value="UniProtKB-ARBA"/>
</dbReference>
<evidence type="ECO:0000256" key="1">
    <source>
        <dbReference type="ARBA" id="ARBA00022723"/>
    </source>
</evidence>
<proteinExistence type="predicted"/>
<dbReference type="PROSITE" id="PS50023">
    <property type="entry name" value="LIM_DOMAIN_2"/>
    <property type="match status" value="1"/>
</dbReference>
<evidence type="ECO:0000313" key="8">
    <source>
        <dbReference type="Proteomes" id="UP000231279"/>
    </source>
</evidence>
<feature type="domain" description="LIM zinc-binding" evidence="6">
    <location>
        <begin position="1"/>
        <end position="44"/>
    </location>
</feature>
<name>A0A2G9H919_9LAMI</name>
<protein>
    <recommendedName>
        <fullName evidence="6">LIM zinc-binding domain-containing protein</fullName>
    </recommendedName>
</protein>
<dbReference type="OrthoDB" id="6129702at2759"/>
<organism evidence="7 8">
    <name type="scientific">Handroanthus impetiginosus</name>
    <dbReference type="NCBI Taxonomy" id="429701"/>
    <lineage>
        <taxon>Eukaryota</taxon>
        <taxon>Viridiplantae</taxon>
        <taxon>Streptophyta</taxon>
        <taxon>Embryophyta</taxon>
        <taxon>Tracheophyta</taxon>
        <taxon>Spermatophyta</taxon>
        <taxon>Magnoliopsida</taxon>
        <taxon>eudicotyledons</taxon>
        <taxon>Gunneridae</taxon>
        <taxon>Pentapetalae</taxon>
        <taxon>asterids</taxon>
        <taxon>lamiids</taxon>
        <taxon>Lamiales</taxon>
        <taxon>Bignoniaceae</taxon>
        <taxon>Crescentiina</taxon>
        <taxon>Tabebuia alliance</taxon>
        <taxon>Handroanthus</taxon>
    </lineage>
</organism>
<gene>
    <name evidence="7" type="ORF">CDL12_13399</name>
</gene>
<dbReference type="Gene3D" id="2.10.110.10">
    <property type="entry name" value="Cysteine Rich Protein"/>
    <property type="match status" value="1"/>
</dbReference>
<dbReference type="EMBL" id="NKXS01002371">
    <property type="protein sequence ID" value="PIN13973.1"/>
    <property type="molecule type" value="Genomic_DNA"/>
</dbReference>
<reference evidence="8" key="1">
    <citation type="journal article" date="2018" name="Gigascience">
        <title>Genome assembly of the Pink Ipe (Handroanthus impetiginosus, Bignoniaceae), a highly valued, ecologically keystone Neotropical timber forest tree.</title>
        <authorList>
            <person name="Silva-Junior O.B."/>
            <person name="Grattapaglia D."/>
            <person name="Novaes E."/>
            <person name="Collevatti R.G."/>
        </authorList>
    </citation>
    <scope>NUCLEOTIDE SEQUENCE [LARGE SCALE GENOMIC DNA]</scope>
    <source>
        <strain evidence="8">cv. UFG-1</strain>
    </source>
</reference>
<evidence type="ECO:0000256" key="3">
    <source>
        <dbReference type="ARBA" id="ARBA00023038"/>
    </source>
</evidence>
<dbReference type="SUPFAM" id="SSF57716">
    <property type="entry name" value="Glucocorticoid receptor-like (DNA-binding domain)"/>
    <property type="match status" value="1"/>
</dbReference>
<dbReference type="AlphaFoldDB" id="A0A2G9H919"/>
<dbReference type="GO" id="GO:0051017">
    <property type="term" value="P:actin filament bundle assembly"/>
    <property type="evidence" value="ECO:0007669"/>
    <property type="project" value="UniProtKB-ARBA"/>
</dbReference>
<dbReference type="Proteomes" id="UP000231279">
    <property type="component" value="Unassembled WGS sequence"/>
</dbReference>
<feature type="region of interest" description="Disordered" evidence="5">
    <location>
        <begin position="64"/>
        <end position="84"/>
    </location>
</feature>
<keyword evidence="3 4" id="KW-0440">LIM domain</keyword>
<evidence type="ECO:0000256" key="4">
    <source>
        <dbReference type="PROSITE-ProRule" id="PRU00125"/>
    </source>
</evidence>